<dbReference type="OrthoDB" id="9797743at2"/>
<dbReference type="PANTHER" id="PTHR43768">
    <property type="entry name" value="TREHALOSE 6-PHOSPHATE PHOSPHATASE"/>
    <property type="match status" value="1"/>
</dbReference>
<keyword evidence="3 4" id="KW-0378">Hydrolase</keyword>
<accession>A0A2H3NMT7</accession>
<evidence type="ECO:0000256" key="4">
    <source>
        <dbReference type="RuleBase" id="RU361117"/>
    </source>
</evidence>
<dbReference type="Gene3D" id="3.40.50.1000">
    <property type="entry name" value="HAD superfamily/HAD-like"/>
    <property type="match status" value="1"/>
</dbReference>
<keyword evidence="4" id="KW-0460">Magnesium</keyword>
<dbReference type="Proteomes" id="UP000221024">
    <property type="component" value="Unassembled WGS sequence"/>
</dbReference>
<evidence type="ECO:0000313" key="6">
    <source>
        <dbReference type="Proteomes" id="UP000221024"/>
    </source>
</evidence>
<reference evidence="5 6" key="1">
    <citation type="submission" date="2017-10" db="EMBL/GenBank/DDBJ databases">
        <title>Draft genome of Longimonas halophila.</title>
        <authorList>
            <person name="Goh K.M."/>
            <person name="Shamsir M.S."/>
            <person name="Lim S.W."/>
        </authorList>
    </citation>
    <scope>NUCLEOTIDE SEQUENCE [LARGE SCALE GENOMIC DNA]</scope>
    <source>
        <strain evidence="5 6">KCTC 42399</strain>
    </source>
</reference>
<dbReference type="NCBIfam" id="TIGR00685">
    <property type="entry name" value="T6PP"/>
    <property type="match status" value="1"/>
</dbReference>
<comment type="caution">
    <text evidence="5">The sequence shown here is derived from an EMBL/GenBank/DDBJ whole genome shotgun (WGS) entry which is preliminary data.</text>
</comment>
<dbReference type="UniPathway" id="UPA00299"/>
<keyword evidence="4" id="KW-0479">Metal-binding</keyword>
<comment type="pathway">
    <text evidence="1 4">Glycan biosynthesis; trehalose biosynthesis.</text>
</comment>
<name>A0A2H3NMT7_9BACT</name>
<dbReference type="InterPro" id="IPR036412">
    <property type="entry name" value="HAD-like_sf"/>
</dbReference>
<dbReference type="NCBIfam" id="TIGR01484">
    <property type="entry name" value="HAD-SF-IIB"/>
    <property type="match status" value="1"/>
</dbReference>
<sequence>MDTPPRVDNPLFFLDYDGTLAPIVDDPDAAYPHPEVPGVVQKLRDRFPLWIVTGRDLRSLGRLFPANAPAIGLHGAQRGSTKDADPPAFNEDTLAALSQMQSKVPSVEGLHLESKPPTFAVHYRQAQNPEDAQRRLQAWVDTAPEFLEAIWGKKVVELRHREHTKGRAVRDIAADHPDRVPIYIGDDVTDEDAFEALADIEGACTIKVGSGDTVAQYRLPDVDAVVAYLKSYL</sequence>
<dbReference type="SUPFAM" id="SSF56784">
    <property type="entry name" value="HAD-like"/>
    <property type="match status" value="1"/>
</dbReference>
<dbReference type="EC" id="3.1.3.12" evidence="4"/>
<dbReference type="GO" id="GO:0046872">
    <property type="term" value="F:metal ion binding"/>
    <property type="evidence" value="ECO:0007669"/>
    <property type="project" value="UniProtKB-KW"/>
</dbReference>
<evidence type="ECO:0000256" key="2">
    <source>
        <dbReference type="ARBA" id="ARBA00008770"/>
    </source>
</evidence>
<dbReference type="AlphaFoldDB" id="A0A2H3NMT7"/>
<evidence type="ECO:0000256" key="1">
    <source>
        <dbReference type="ARBA" id="ARBA00005199"/>
    </source>
</evidence>
<dbReference type="Pfam" id="PF02358">
    <property type="entry name" value="Trehalose_PPase"/>
    <property type="match status" value="1"/>
</dbReference>
<protein>
    <recommendedName>
        <fullName evidence="4">Trehalose 6-phosphate phosphatase</fullName>
        <ecNumber evidence="4">3.1.3.12</ecNumber>
    </recommendedName>
</protein>
<dbReference type="InterPro" id="IPR006379">
    <property type="entry name" value="HAD-SF_hydro_IIB"/>
</dbReference>
<dbReference type="EMBL" id="PDEP01000005">
    <property type="protein sequence ID" value="PEN07769.1"/>
    <property type="molecule type" value="Genomic_DNA"/>
</dbReference>
<proteinExistence type="inferred from homology"/>
<comment type="similarity">
    <text evidence="2 4">Belongs to the trehalose phosphatase family.</text>
</comment>
<gene>
    <name evidence="5" type="primary">otsB</name>
    <name evidence="5" type="ORF">CRI93_07230</name>
</gene>
<evidence type="ECO:0000256" key="3">
    <source>
        <dbReference type="ARBA" id="ARBA00022801"/>
    </source>
</evidence>
<dbReference type="Gene3D" id="3.30.70.1020">
    <property type="entry name" value="Trehalose-6-phosphate phosphatase related protein, domain 2"/>
    <property type="match status" value="1"/>
</dbReference>
<dbReference type="InterPro" id="IPR044651">
    <property type="entry name" value="OTSB-like"/>
</dbReference>
<organism evidence="5 6">
    <name type="scientific">Longimonas halophila</name>
    <dbReference type="NCBI Taxonomy" id="1469170"/>
    <lineage>
        <taxon>Bacteria</taxon>
        <taxon>Pseudomonadati</taxon>
        <taxon>Rhodothermota</taxon>
        <taxon>Rhodothermia</taxon>
        <taxon>Rhodothermales</taxon>
        <taxon>Salisaetaceae</taxon>
        <taxon>Longimonas</taxon>
    </lineage>
</organism>
<dbReference type="InterPro" id="IPR023214">
    <property type="entry name" value="HAD_sf"/>
</dbReference>
<comment type="function">
    <text evidence="4">Removes the phosphate from trehalose 6-phosphate to produce free trehalose.</text>
</comment>
<comment type="catalytic activity">
    <reaction evidence="4">
        <text>alpha,alpha-trehalose 6-phosphate + H2O = alpha,alpha-trehalose + phosphate</text>
        <dbReference type="Rhea" id="RHEA:23420"/>
        <dbReference type="ChEBI" id="CHEBI:15377"/>
        <dbReference type="ChEBI" id="CHEBI:16551"/>
        <dbReference type="ChEBI" id="CHEBI:43474"/>
        <dbReference type="ChEBI" id="CHEBI:58429"/>
        <dbReference type="EC" id="3.1.3.12"/>
    </reaction>
</comment>
<dbReference type="GO" id="GO:0004805">
    <property type="term" value="F:trehalose-phosphatase activity"/>
    <property type="evidence" value="ECO:0007669"/>
    <property type="project" value="UniProtKB-EC"/>
</dbReference>
<dbReference type="CDD" id="cd01627">
    <property type="entry name" value="HAD_TPP"/>
    <property type="match status" value="1"/>
</dbReference>
<dbReference type="GO" id="GO:0005992">
    <property type="term" value="P:trehalose biosynthetic process"/>
    <property type="evidence" value="ECO:0007669"/>
    <property type="project" value="UniProtKB-UniPathway"/>
</dbReference>
<keyword evidence="6" id="KW-1185">Reference proteome</keyword>
<comment type="cofactor">
    <cofactor evidence="4">
        <name>Mg(2+)</name>
        <dbReference type="ChEBI" id="CHEBI:18420"/>
    </cofactor>
</comment>
<dbReference type="InterPro" id="IPR003337">
    <property type="entry name" value="Trehalose_PPase"/>
</dbReference>
<dbReference type="PANTHER" id="PTHR43768:SF3">
    <property type="entry name" value="TREHALOSE 6-PHOSPHATE PHOSPHATASE"/>
    <property type="match status" value="1"/>
</dbReference>
<dbReference type="RefSeq" id="WP_098061956.1">
    <property type="nucleotide sequence ID" value="NZ_PDEP01000005.1"/>
</dbReference>
<evidence type="ECO:0000313" key="5">
    <source>
        <dbReference type="EMBL" id="PEN07769.1"/>
    </source>
</evidence>